<keyword evidence="15" id="KW-1185">Reference proteome</keyword>
<comment type="caution">
    <text evidence="14">The sequence shown here is derived from an EMBL/GenBank/DDBJ whole genome shotgun (WGS) entry which is preliminary data.</text>
</comment>
<evidence type="ECO:0000313" key="14">
    <source>
        <dbReference type="EMBL" id="CAL5227467.1"/>
    </source>
</evidence>
<keyword evidence="4 8" id="KW-0547">Nucleotide-binding</keyword>
<dbReference type="PANTHER" id="PTHR10953">
    <property type="entry name" value="UBIQUITIN-ACTIVATING ENZYME E1"/>
    <property type="match status" value="1"/>
</dbReference>
<dbReference type="Gene3D" id="1.10.10.520">
    <property type="entry name" value="Ubiquitin activating enzymes (Uba3). Chain: B, domain 2"/>
    <property type="match status" value="1"/>
</dbReference>
<dbReference type="InterPro" id="IPR000594">
    <property type="entry name" value="ThiF_NAD_FAD-bd"/>
</dbReference>
<protein>
    <recommendedName>
        <fullName evidence="8">SUMO-activating enzyme subunit</fullName>
    </recommendedName>
</protein>
<comment type="similarity">
    <text evidence="2 8">Belongs to the ubiquitin-activating E1 family.</text>
</comment>
<feature type="compositionally biased region" description="Low complexity" evidence="10">
    <location>
        <begin position="589"/>
        <end position="602"/>
    </location>
</feature>
<dbReference type="PANTHER" id="PTHR10953:SF5">
    <property type="entry name" value="SUMO-ACTIVATING ENZYME SUBUNIT 2"/>
    <property type="match status" value="1"/>
</dbReference>
<evidence type="ECO:0000256" key="10">
    <source>
        <dbReference type="SAM" id="MobiDB-lite"/>
    </source>
</evidence>
<feature type="domain" description="THIF-type NAD/FAD binding fold" evidence="11">
    <location>
        <begin position="15"/>
        <end position="461"/>
    </location>
</feature>
<evidence type="ECO:0000256" key="6">
    <source>
        <dbReference type="ARBA" id="ARBA00022833"/>
    </source>
</evidence>
<dbReference type="EMBL" id="CAXHTA020000017">
    <property type="protein sequence ID" value="CAL5227467.1"/>
    <property type="molecule type" value="Genomic_DNA"/>
</dbReference>
<dbReference type="InterPro" id="IPR028077">
    <property type="entry name" value="UAE_UbL_dom"/>
</dbReference>
<evidence type="ECO:0000256" key="7">
    <source>
        <dbReference type="ARBA" id="ARBA00022840"/>
    </source>
</evidence>
<accession>A0ABP1G6P6</accession>
<evidence type="ECO:0000256" key="2">
    <source>
        <dbReference type="ARBA" id="ARBA00005673"/>
    </source>
</evidence>
<evidence type="ECO:0000256" key="9">
    <source>
        <dbReference type="PROSITE-ProRule" id="PRU10132"/>
    </source>
</evidence>
<dbReference type="Gene3D" id="3.50.50.80">
    <property type="entry name" value="Ubiquitin-activating enzyme E1, inactive adenylation domain, subdomain 1"/>
    <property type="match status" value="1"/>
</dbReference>
<organism evidence="14 15">
    <name type="scientific">Coccomyxa viridis</name>
    <dbReference type="NCBI Taxonomy" id="1274662"/>
    <lineage>
        <taxon>Eukaryota</taxon>
        <taxon>Viridiplantae</taxon>
        <taxon>Chlorophyta</taxon>
        <taxon>core chlorophytes</taxon>
        <taxon>Trebouxiophyceae</taxon>
        <taxon>Trebouxiophyceae incertae sedis</taxon>
        <taxon>Coccomyxaceae</taxon>
        <taxon>Coccomyxa</taxon>
    </lineage>
</organism>
<feature type="domain" description="Ubiquitin/SUMO-activating enzyme ubiquitin-like" evidence="13">
    <location>
        <begin position="472"/>
        <end position="564"/>
    </location>
</feature>
<evidence type="ECO:0000259" key="11">
    <source>
        <dbReference type="Pfam" id="PF00899"/>
    </source>
</evidence>
<proteinExistence type="inferred from homology"/>
<feature type="compositionally biased region" description="Acidic residues" evidence="10">
    <location>
        <begin position="603"/>
        <end position="612"/>
    </location>
</feature>
<evidence type="ECO:0000259" key="13">
    <source>
        <dbReference type="Pfam" id="PF14732"/>
    </source>
</evidence>
<dbReference type="PROSITE" id="PS51257">
    <property type="entry name" value="PROKAR_LIPOPROTEIN"/>
    <property type="match status" value="1"/>
</dbReference>
<evidence type="ECO:0000256" key="1">
    <source>
        <dbReference type="ARBA" id="ARBA00004718"/>
    </source>
</evidence>
<dbReference type="Pfam" id="PF14732">
    <property type="entry name" value="UAE_UbL"/>
    <property type="match status" value="1"/>
</dbReference>
<dbReference type="SUPFAM" id="SSF69572">
    <property type="entry name" value="Activating enzymes of the ubiquitin-like proteins"/>
    <property type="match status" value="1"/>
</dbReference>
<evidence type="ECO:0000256" key="3">
    <source>
        <dbReference type="ARBA" id="ARBA00022723"/>
    </source>
</evidence>
<dbReference type="InterPro" id="IPR030661">
    <property type="entry name" value="Uba2"/>
</dbReference>
<dbReference type="InterPro" id="IPR023318">
    <property type="entry name" value="Ub_act_enz_dom_a_sf"/>
</dbReference>
<dbReference type="InterPro" id="IPR019572">
    <property type="entry name" value="UBA_E1_SCCH"/>
</dbReference>
<comment type="subunit">
    <text evidence="8">Heterodimer.</text>
</comment>
<dbReference type="InterPro" id="IPR035985">
    <property type="entry name" value="Ubiquitin-activating_enz"/>
</dbReference>
<dbReference type="InterPro" id="IPR033127">
    <property type="entry name" value="UBQ-activ_enz_E1_Cys_AS"/>
</dbReference>
<reference evidence="14 15" key="1">
    <citation type="submission" date="2024-06" db="EMBL/GenBank/DDBJ databases">
        <authorList>
            <person name="Kraege A."/>
            <person name="Thomma B."/>
        </authorList>
    </citation>
    <scope>NUCLEOTIDE SEQUENCE [LARGE SCALE GENOMIC DNA]</scope>
</reference>
<sequence>MTVSSRWPSVATSSQLKEKMQRAKVLCVGAGGIGCELLKTLVLSGFEDIEVIDMDTIETSNLNRQFLFRKHHVGQSKAQVAAEAVRVFRPNAQISVYQGNVKESRFDKAFFQRFAIVLNGLDNVEARRHVNRLCLSAGTPLIESGTEGYLGQVTVHYRLKNGAGEIQDATECFECAPKQSRTKTYPVCTIRNTPEKPIHCIVWAKELLFARLFGRPDVATDLDEAAAGEEGAEANGDTGDHISASAFVRGPDETADTYAKRIFCRVFEEDINRVLSMEDLWETREKPKPLHLADTLGDGQPALQNGSVGGEHGAAAGESACKALGISGAHRVWSLAECAKVFLESIKQYLEGRPTEVGEAVFDKEDDLAVEFVTAAANLRAANYGIPQQSLFITKGMAGNIIHAIATTNAIVGGLIVVEAMKILAGKPECSKATFILKHVTNPKAKRLLNAISPGEPNPNCAACGTARLELLIDTAKTSLEDLLSKVVKKKLSLVEPTLRTDEGFEYEEGEGLDDDEVAGNKAKLPIMLDQQSGGGLKHGTVLHVEDQVQEFKVQIEFSHKEDWDEEQDPEFFKLGGSVPQATSKSADEAGPSSAAGPSTAPADEDDDDDIVIMDGPSAADGVGTDDDVMIVDEVKPPTMLAAADIAPDANGSAGKRGADADLEGPRKRRKAS</sequence>
<evidence type="ECO:0000256" key="4">
    <source>
        <dbReference type="ARBA" id="ARBA00022741"/>
    </source>
</evidence>
<dbReference type="Pfam" id="PF00899">
    <property type="entry name" value="ThiF"/>
    <property type="match status" value="1"/>
</dbReference>
<dbReference type="Gene3D" id="3.10.290.20">
    <property type="entry name" value="Ubiquitin-like 2 activating enzyme e1b. Chain: B, domain 3"/>
    <property type="match status" value="1"/>
</dbReference>
<gene>
    <name evidence="14" type="primary">g10442</name>
    <name evidence="14" type="ORF">VP750_LOCUS9373</name>
</gene>
<dbReference type="Pfam" id="PF10585">
    <property type="entry name" value="UBA_E1_SCCH"/>
    <property type="match status" value="1"/>
</dbReference>
<evidence type="ECO:0000259" key="12">
    <source>
        <dbReference type="Pfam" id="PF10585"/>
    </source>
</evidence>
<evidence type="ECO:0000256" key="8">
    <source>
        <dbReference type="PIRNR" id="PIRNR039133"/>
    </source>
</evidence>
<keyword evidence="6 8" id="KW-0862">Zinc</keyword>
<evidence type="ECO:0000313" key="15">
    <source>
        <dbReference type="Proteomes" id="UP001497392"/>
    </source>
</evidence>
<dbReference type="PROSITE" id="PS00865">
    <property type="entry name" value="UBIQUITIN_ACTIVAT_2"/>
    <property type="match status" value="1"/>
</dbReference>
<feature type="compositionally biased region" description="Basic and acidic residues" evidence="10">
    <location>
        <begin position="657"/>
        <end position="666"/>
    </location>
</feature>
<keyword evidence="7 8" id="KW-0067">ATP-binding</keyword>
<evidence type="ECO:0000256" key="5">
    <source>
        <dbReference type="ARBA" id="ARBA00022786"/>
    </source>
</evidence>
<keyword evidence="3 8" id="KW-0479">Metal-binding</keyword>
<dbReference type="Proteomes" id="UP001497392">
    <property type="component" value="Unassembled WGS sequence"/>
</dbReference>
<feature type="domain" description="Ubiquitin-activating enzyme SCCH" evidence="12">
    <location>
        <begin position="355"/>
        <end position="394"/>
    </location>
</feature>
<keyword evidence="5 8" id="KW-0833">Ubl conjugation pathway</keyword>
<feature type="region of interest" description="Disordered" evidence="10">
    <location>
        <begin position="563"/>
        <end position="673"/>
    </location>
</feature>
<comment type="pathway">
    <text evidence="1 8">Protein modification; protein sumoylation.</text>
</comment>
<dbReference type="InterPro" id="IPR045886">
    <property type="entry name" value="ThiF/MoeB/HesA"/>
</dbReference>
<feature type="active site" description="Glycyl thioester intermediate" evidence="9">
    <location>
        <position position="188"/>
    </location>
</feature>
<dbReference type="InterPro" id="IPR042449">
    <property type="entry name" value="Ub-E1_IAD_1"/>
</dbReference>
<dbReference type="PIRSF" id="PIRSF039133">
    <property type="entry name" value="SUMO_E1B"/>
    <property type="match status" value="1"/>
</dbReference>
<name>A0ABP1G6P6_9CHLO</name>